<dbReference type="eggNOG" id="ENOG502SHIX">
    <property type="taxonomic scope" value="Eukaryota"/>
</dbReference>
<dbReference type="InterPro" id="IPR017452">
    <property type="entry name" value="GPCR_Rhodpsn_7TM"/>
</dbReference>
<feature type="region of interest" description="Disordered" evidence="11">
    <location>
        <begin position="1"/>
        <end position="20"/>
    </location>
</feature>
<dbReference type="GO" id="GO:0050911">
    <property type="term" value="P:detection of chemical stimulus involved in sensory perception of smell"/>
    <property type="evidence" value="ECO:0000318"/>
    <property type="project" value="GO_Central"/>
</dbReference>
<keyword evidence="8 9" id="KW-0807">Transducer</keyword>
<dbReference type="Ensembl" id="ENSMODT00000013529.3">
    <property type="protein sequence ID" value="ENSMODP00000013285.3"/>
    <property type="gene ID" value="ENSMODG00000010604.4"/>
</dbReference>
<dbReference type="GeneTree" id="ENSGT00940000154227"/>
<reference evidence="13" key="2">
    <citation type="submission" date="2025-08" db="UniProtKB">
        <authorList>
            <consortium name="Ensembl"/>
        </authorList>
    </citation>
    <scope>IDENTIFICATION</scope>
</reference>
<evidence type="ECO:0000256" key="10">
    <source>
        <dbReference type="RuleBase" id="RU363047"/>
    </source>
</evidence>
<feature type="domain" description="G-protein coupled receptors family 1 profile" evidence="12">
    <location>
        <begin position="82"/>
        <end position="331"/>
    </location>
</feature>
<feature type="transmembrane region" description="Helical" evidence="10">
    <location>
        <begin position="313"/>
        <end position="333"/>
    </location>
</feature>
<dbReference type="PRINTS" id="PR00245">
    <property type="entry name" value="OLFACTORYR"/>
</dbReference>
<dbReference type="OMA" id="RATCMQL"/>
<dbReference type="InParanoid" id="F7G891"/>
<evidence type="ECO:0000256" key="4">
    <source>
        <dbReference type="ARBA" id="ARBA00022692"/>
    </source>
</evidence>
<evidence type="ECO:0000256" key="5">
    <source>
        <dbReference type="ARBA" id="ARBA00022725"/>
    </source>
</evidence>
<reference evidence="13 14" key="1">
    <citation type="journal article" date="2007" name="Nature">
        <title>Genome of the marsupial Monodelphis domestica reveals innovation in non-coding sequences.</title>
        <authorList>
            <person name="Mikkelsen T.S."/>
            <person name="Wakefield M.J."/>
            <person name="Aken B."/>
            <person name="Amemiya C.T."/>
            <person name="Chang J.L."/>
            <person name="Duke S."/>
            <person name="Garber M."/>
            <person name="Gentles A.J."/>
            <person name="Goodstadt L."/>
            <person name="Heger A."/>
            <person name="Jurka J."/>
            <person name="Kamal M."/>
            <person name="Mauceli E."/>
            <person name="Searle S.M."/>
            <person name="Sharpe T."/>
            <person name="Baker M.L."/>
            <person name="Batzer M.A."/>
            <person name="Benos P.V."/>
            <person name="Belov K."/>
            <person name="Clamp M."/>
            <person name="Cook A."/>
            <person name="Cuff J."/>
            <person name="Das R."/>
            <person name="Davidow L."/>
            <person name="Deakin J.E."/>
            <person name="Fazzari M.J."/>
            <person name="Glass J.L."/>
            <person name="Grabherr M."/>
            <person name="Greally J.M."/>
            <person name="Gu W."/>
            <person name="Hore T.A."/>
            <person name="Huttley G.A."/>
            <person name="Kleber M."/>
            <person name="Jirtle R.L."/>
            <person name="Koina E."/>
            <person name="Lee J.T."/>
            <person name="Mahony S."/>
            <person name="Marra M.A."/>
            <person name="Miller R.D."/>
            <person name="Nicholls R.D."/>
            <person name="Oda M."/>
            <person name="Papenfuss A.T."/>
            <person name="Parra Z.E."/>
            <person name="Pollock D.D."/>
            <person name="Ray D.A."/>
            <person name="Schein J.E."/>
            <person name="Speed T.P."/>
            <person name="Thompson K."/>
            <person name="VandeBerg J.L."/>
            <person name="Wade C.M."/>
            <person name="Walker J.A."/>
            <person name="Waters P.D."/>
            <person name="Webber C."/>
            <person name="Weidman J.R."/>
            <person name="Xie X."/>
            <person name="Zody M.C."/>
            <person name="Baldwin J."/>
            <person name="Abdouelleil A."/>
            <person name="Abdulkadir J."/>
            <person name="Abebe A."/>
            <person name="Abera B."/>
            <person name="Abreu J."/>
            <person name="Acer S.C."/>
            <person name="Aftuck L."/>
            <person name="Alexander A."/>
            <person name="An P."/>
            <person name="Anderson E."/>
            <person name="Anderson S."/>
            <person name="Arachi H."/>
            <person name="Azer M."/>
            <person name="Bachantsang P."/>
            <person name="Barry A."/>
            <person name="Bayul T."/>
            <person name="Berlin A."/>
            <person name="Bessette D."/>
            <person name="Bloom T."/>
            <person name="Bloom T."/>
            <person name="Boguslavskiy L."/>
            <person name="Bonnet C."/>
            <person name="Boukhgalter B."/>
            <person name="Bourzgui I."/>
            <person name="Brown A."/>
            <person name="Cahill P."/>
            <person name="Channer S."/>
            <person name="Cheshatsang Y."/>
            <person name="Chuda L."/>
            <person name="Citroen M."/>
            <person name="Collymore A."/>
            <person name="Cooke P."/>
            <person name="Costello M."/>
            <person name="D'Aco K."/>
            <person name="Daza R."/>
            <person name="De Haan G."/>
            <person name="DeGray S."/>
            <person name="DeMaso C."/>
            <person name="Dhargay N."/>
            <person name="Dooley K."/>
            <person name="Dooley E."/>
            <person name="Doricent M."/>
            <person name="Dorje P."/>
            <person name="Dorjee K."/>
            <person name="Dupes A."/>
            <person name="Elong R."/>
            <person name="Falk J."/>
            <person name="Farina A."/>
            <person name="Faro S."/>
            <person name="Ferguson D."/>
            <person name="Fisher S."/>
            <person name="Foley C.D."/>
            <person name="Franke A."/>
            <person name="Friedrich D."/>
            <person name="Gadbois L."/>
            <person name="Gearin G."/>
            <person name="Gearin C.R."/>
            <person name="Giannoukos G."/>
            <person name="Goode T."/>
            <person name="Graham J."/>
            <person name="Grandbois E."/>
            <person name="Grewal S."/>
            <person name="Gyaltsen K."/>
            <person name="Hafez N."/>
            <person name="Hagos B."/>
            <person name="Hall J."/>
            <person name="Henson C."/>
            <person name="Hollinger A."/>
            <person name="Honan T."/>
            <person name="Huard M.D."/>
            <person name="Hughes L."/>
            <person name="Hurhula B."/>
            <person name="Husby M.E."/>
            <person name="Kamat A."/>
            <person name="Kanga B."/>
            <person name="Kashin S."/>
            <person name="Khazanovich D."/>
            <person name="Kisner P."/>
            <person name="Lance K."/>
            <person name="Lara M."/>
            <person name="Lee W."/>
            <person name="Lennon N."/>
            <person name="Letendre F."/>
            <person name="LeVine R."/>
            <person name="Lipovsky A."/>
            <person name="Liu X."/>
            <person name="Liu J."/>
            <person name="Liu S."/>
            <person name="Lokyitsang T."/>
            <person name="Lokyitsang Y."/>
            <person name="Lubonja R."/>
            <person name="Lui A."/>
            <person name="MacDonald P."/>
            <person name="Magnisalis V."/>
            <person name="Maru K."/>
            <person name="Matthews C."/>
            <person name="McCusker W."/>
            <person name="McDonough S."/>
            <person name="Mehta T."/>
            <person name="Meldrim J."/>
            <person name="Meneus L."/>
            <person name="Mihai O."/>
            <person name="Mihalev A."/>
            <person name="Mihova T."/>
            <person name="Mittelman R."/>
            <person name="Mlenga V."/>
            <person name="Montmayeur A."/>
            <person name="Mulrain L."/>
            <person name="Navidi A."/>
            <person name="Naylor J."/>
            <person name="Negash T."/>
            <person name="Nguyen T."/>
            <person name="Nguyen N."/>
            <person name="Nicol R."/>
            <person name="Norbu C."/>
            <person name="Norbu N."/>
            <person name="Novod N."/>
            <person name="O'Neill B."/>
            <person name="Osman S."/>
            <person name="Markiewicz E."/>
            <person name="Oyono O.L."/>
            <person name="Patti C."/>
            <person name="Phunkhang P."/>
            <person name="Pierre F."/>
            <person name="Priest M."/>
            <person name="Raghuraman S."/>
            <person name="Rege F."/>
            <person name="Reyes R."/>
            <person name="Rise C."/>
            <person name="Rogov P."/>
            <person name="Ross K."/>
            <person name="Ryan E."/>
            <person name="Settipalli S."/>
            <person name="Shea T."/>
            <person name="Sherpa N."/>
            <person name="Shi L."/>
            <person name="Shih D."/>
            <person name="Sparrow T."/>
            <person name="Spaulding J."/>
            <person name="Stalker J."/>
            <person name="Stange-Thomann N."/>
            <person name="Stavropoulos S."/>
            <person name="Stone C."/>
            <person name="Strader C."/>
            <person name="Tesfaye S."/>
            <person name="Thomson T."/>
            <person name="Thoulutsang Y."/>
            <person name="Thoulutsang D."/>
            <person name="Topham K."/>
            <person name="Topping I."/>
            <person name="Tsamla T."/>
            <person name="Vassiliev H."/>
            <person name="Vo A."/>
            <person name="Wangchuk T."/>
            <person name="Wangdi T."/>
            <person name="Weiand M."/>
            <person name="Wilkinson J."/>
            <person name="Wilson A."/>
            <person name="Yadav S."/>
            <person name="Young G."/>
            <person name="Yu Q."/>
            <person name="Zembek L."/>
            <person name="Zhong D."/>
            <person name="Zimmer A."/>
            <person name="Zwirko Z."/>
            <person name="Jaffe D.B."/>
            <person name="Alvarez P."/>
            <person name="Brockman W."/>
            <person name="Butler J."/>
            <person name="Chin C."/>
            <person name="Gnerre S."/>
            <person name="MacCallum I."/>
            <person name="Graves J.A."/>
            <person name="Ponting C.P."/>
            <person name="Breen M."/>
            <person name="Samollow P.B."/>
            <person name="Lander E.S."/>
            <person name="Lindblad-Toh K."/>
        </authorList>
    </citation>
    <scope>NUCLEOTIDE SEQUENCE [LARGE SCALE GENOMIC DNA]</scope>
</reference>
<dbReference type="InterPro" id="IPR000725">
    <property type="entry name" value="Olfact_rcpt"/>
</dbReference>
<dbReference type="InterPro" id="IPR000276">
    <property type="entry name" value="GPCR_Rhodpsn"/>
</dbReference>
<comment type="similarity">
    <text evidence="9">Belongs to the G-protein coupled receptor 1 family.</text>
</comment>
<evidence type="ECO:0000256" key="8">
    <source>
        <dbReference type="ARBA" id="ARBA00023224"/>
    </source>
</evidence>
<evidence type="ECO:0000259" key="12">
    <source>
        <dbReference type="PROSITE" id="PS50262"/>
    </source>
</evidence>
<dbReference type="Proteomes" id="UP000002280">
    <property type="component" value="Chromosome 2"/>
</dbReference>
<evidence type="ECO:0000256" key="2">
    <source>
        <dbReference type="ARBA" id="ARBA00022475"/>
    </source>
</evidence>
<feature type="transmembrane region" description="Helical" evidence="10">
    <location>
        <begin position="238"/>
        <end position="267"/>
    </location>
</feature>
<organism evidence="13 14">
    <name type="scientific">Monodelphis domestica</name>
    <name type="common">Gray short-tailed opossum</name>
    <dbReference type="NCBI Taxonomy" id="13616"/>
    <lineage>
        <taxon>Eukaryota</taxon>
        <taxon>Metazoa</taxon>
        <taxon>Chordata</taxon>
        <taxon>Craniata</taxon>
        <taxon>Vertebrata</taxon>
        <taxon>Euteleostomi</taxon>
        <taxon>Mammalia</taxon>
        <taxon>Metatheria</taxon>
        <taxon>Didelphimorphia</taxon>
        <taxon>Didelphidae</taxon>
        <taxon>Monodelphis</taxon>
    </lineage>
</organism>
<feature type="transmembrane region" description="Helical" evidence="10">
    <location>
        <begin position="140"/>
        <end position="161"/>
    </location>
</feature>
<dbReference type="GO" id="GO:0004984">
    <property type="term" value="F:olfactory receptor activity"/>
    <property type="evidence" value="ECO:0000318"/>
    <property type="project" value="GO_Central"/>
</dbReference>
<keyword evidence="5 10" id="KW-0552">Olfaction</keyword>
<reference evidence="13" key="3">
    <citation type="submission" date="2025-09" db="UniProtKB">
        <authorList>
            <consortium name="Ensembl"/>
        </authorList>
    </citation>
    <scope>IDENTIFICATION</scope>
</reference>
<dbReference type="SUPFAM" id="SSF81321">
    <property type="entry name" value="Family A G protein-coupled receptor-like"/>
    <property type="match status" value="1"/>
</dbReference>
<feature type="transmembrane region" description="Helical" evidence="10">
    <location>
        <begin position="182"/>
        <end position="207"/>
    </location>
</feature>
<evidence type="ECO:0000313" key="13">
    <source>
        <dbReference type="Ensembl" id="ENSMODP00000013285.3"/>
    </source>
</evidence>
<keyword evidence="14" id="KW-1185">Reference proteome</keyword>
<dbReference type="Gene3D" id="1.20.1070.10">
    <property type="entry name" value="Rhodopsin 7-helix transmembrane proteins"/>
    <property type="match status" value="1"/>
</dbReference>
<dbReference type="AlphaFoldDB" id="F7G891"/>
<keyword evidence="3 10" id="KW-0716">Sensory transduction</keyword>
<evidence type="ECO:0000256" key="3">
    <source>
        <dbReference type="ARBA" id="ARBA00022606"/>
    </source>
</evidence>
<name>F7G891_MONDO</name>
<keyword evidence="2 10" id="KW-1003">Cell membrane</keyword>
<comment type="subcellular location">
    <subcellularLocation>
        <location evidence="1 10">Cell membrane</location>
        <topology evidence="1 10">Multi-pass membrane protein</topology>
    </subcellularLocation>
</comment>
<evidence type="ECO:0000256" key="6">
    <source>
        <dbReference type="ARBA" id="ARBA00022989"/>
    </source>
</evidence>
<dbReference type="PROSITE" id="PS50262">
    <property type="entry name" value="G_PROTEIN_RECEP_F1_2"/>
    <property type="match status" value="1"/>
</dbReference>
<dbReference type="GO" id="GO:0005886">
    <property type="term" value="C:plasma membrane"/>
    <property type="evidence" value="ECO:0000318"/>
    <property type="project" value="GO_Central"/>
</dbReference>
<dbReference type="PANTHER" id="PTHR26453">
    <property type="entry name" value="OLFACTORY RECEPTOR"/>
    <property type="match status" value="1"/>
</dbReference>
<keyword evidence="9" id="KW-0675">Receptor</keyword>
<dbReference type="GO" id="GO:0004930">
    <property type="term" value="F:G protein-coupled receptor activity"/>
    <property type="evidence" value="ECO:0007669"/>
    <property type="project" value="UniProtKB-KW"/>
</dbReference>
<dbReference type="CDD" id="cd15225">
    <property type="entry name" value="7tmA_OR10A-like"/>
    <property type="match status" value="1"/>
</dbReference>
<dbReference type="PRINTS" id="PR00237">
    <property type="entry name" value="GPCRRHODOPSN"/>
</dbReference>
<dbReference type="STRING" id="13616.ENSMODP00000013285"/>
<evidence type="ECO:0000256" key="9">
    <source>
        <dbReference type="RuleBase" id="RU000688"/>
    </source>
</evidence>
<feature type="transmembrane region" description="Helical" evidence="10">
    <location>
        <begin position="279"/>
        <end position="301"/>
    </location>
</feature>
<dbReference type="PROSITE" id="PS00237">
    <property type="entry name" value="G_PROTEIN_RECEP_F1_1"/>
    <property type="match status" value="1"/>
</dbReference>
<sequence length="355" mass="39569">MEAARTPGPEAGSNGSAGSTGWARGGLAPLLEFWPWQLLMGQQCLNQSRITEFILVGFSSLGDLQILLFFIFLLVYLTTLMANVTIMTVIRLDRTLHTPMYFFLFVLSCSETCYTLVIIPKMLTNLLSTDKTISFSGCAAQLYFFVGLACTNCFLIAVMGYDRYVAICNPLNYMLIVSRATCIQLVLASALCGFMISVIVNILVFSLPFCASNRVNHFFCDISPVIKLGCTDTNMKEMIIFFLSILVLLVPFVLIFISYVFIVSTILKISSAEGQRKAFATCISHLTVVIVHYGCASFIYLRPTSLYSSDKDRLVAVTYTVITPMLNPLVYTLRNKEVKTALRRVLSRYSLPKSI</sequence>
<keyword evidence="4 9" id="KW-0812">Transmembrane</keyword>
<dbReference type="HOGENOM" id="CLU_012526_1_0_1"/>
<evidence type="ECO:0000313" key="14">
    <source>
        <dbReference type="Proteomes" id="UP000002280"/>
    </source>
</evidence>
<dbReference type="Pfam" id="PF13853">
    <property type="entry name" value="7tm_4"/>
    <property type="match status" value="1"/>
</dbReference>
<accession>F7G891</accession>
<keyword evidence="6 10" id="KW-1133">Transmembrane helix</keyword>
<protein>
    <recommendedName>
        <fullName evidence="10">Olfactory receptor</fullName>
    </recommendedName>
</protein>
<evidence type="ECO:0000256" key="7">
    <source>
        <dbReference type="ARBA" id="ARBA00023136"/>
    </source>
</evidence>
<feature type="transmembrane region" description="Helical" evidence="10">
    <location>
        <begin position="101"/>
        <end position="120"/>
    </location>
</feature>
<keyword evidence="7 10" id="KW-0472">Membrane</keyword>
<evidence type="ECO:0000256" key="1">
    <source>
        <dbReference type="ARBA" id="ARBA00004651"/>
    </source>
</evidence>
<keyword evidence="9" id="KW-0297">G-protein coupled receptor</keyword>
<feature type="transmembrane region" description="Helical" evidence="10">
    <location>
        <begin position="66"/>
        <end position="89"/>
    </location>
</feature>
<dbReference type="FunFam" id="1.20.1070.10:FF:000001">
    <property type="entry name" value="Olfactory receptor"/>
    <property type="match status" value="1"/>
</dbReference>
<proteinExistence type="inferred from homology"/>
<evidence type="ECO:0000256" key="11">
    <source>
        <dbReference type="SAM" id="MobiDB-lite"/>
    </source>
</evidence>